<sequence>MLFSRHISEKEPELKEAQQQFSLSCVSSSYVPVHFRHSSSSSLYVQPAAVALLKCDSETDIDDKVRLLLVLGFVHLPCASHKDEP</sequence>
<dbReference type="EMBL" id="OZ035831">
    <property type="protein sequence ID" value="CAL1616388.1"/>
    <property type="molecule type" value="Genomic_DNA"/>
</dbReference>
<organism evidence="1 2">
    <name type="scientific">Knipowitschia caucasica</name>
    <name type="common">Caucasian dwarf goby</name>
    <name type="synonym">Pomatoschistus caucasicus</name>
    <dbReference type="NCBI Taxonomy" id="637954"/>
    <lineage>
        <taxon>Eukaryota</taxon>
        <taxon>Metazoa</taxon>
        <taxon>Chordata</taxon>
        <taxon>Craniata</taxon>
        <taxon>Vertebrata</taxon>
        <taxon>Euteleostomi</taxon>
        <taxon>Actinopterygii</taxon>
        <taxon>Neopterygii</taxon>
        <taxon>Teleostei</taxon>
        <taxon>Neoteleostei</taxon>
        <taxon>Acanthomorphata</taxon>
        <taxon>Gobiaria</taxon>
        <taxon>Gobiiformes</taxon>
        <taxon>Gobioidei</taxon>
        <taxon>Gobiidae</taxon>
        <taxon>Gobiinae</taxon>
        <taxon>Knipowitschia</taxon>
    </lineage>
</organism>
<protein>
    <submittedName>
        <fullName evidence="1">Uncharacterized protein</fullName>
    </submittedName>
</protein>
<gene>
    <name evidence="1" type="ORF">KC01_LOCUS42155</name>
</gene>
<accession>A0AAV2MSI6</accession>
<dbReference type="Proteomes" id="UP001497482">
    <property type="component" value="Chromosome 9"/>
</dbReference>
<dbReference type="AlphaFoldDB" id="A0AAV2MSI6"/>
<keyword evidence="2" id="KW-1185">Reference proteome</keyword>
<proteinExistence type="predicted"/>
<evidence type="ECO:0000313" key="2">
    <source>
        <dbReference type="Proteomes" id="UP001497482"/>
    </source>
</evidence>
<reference evidence="1 2" key="1">
    <citation type="submission" date="2024-04" db="EMBL/GenBank/DDBJ databases">
        <authorList>
            <person name="Waldvogel A.-M."/>
            <person name="Schoenle A."/>
        </authorList>
    </citation>
    <scope>NUCLEOTIDE SEQUENCE [LARGE SCALE GENOMIC DNA]</scope>
</reference>
<evidence type="ECO:0000313" key="1">
    <source>
        <dbReference type="EMBL" id="CAL1616388.1"/>
    </source>
</evidence>
<name>A0AAV2MSI6_KNICA</name>